<evidence type="ECO:0008006" key="4">
    <source>
        <dbReference type="Google" id="ProtNLM"/>
    </source>
</evidence>
<organism evidence="2 3">
    <name type="scientific">Nitrosomonas communis</name>
    <dbReference type="NCBI Taxonomy" id="44574"/>
    <lineage>
        <taxon>Bacteria</taxon>
        <taxon>Pseudomonadati</taxon>
        <taxon>Pseudomonadota</taxon>
        <taxon>Betaproteobacteria</taxon>
        <taxon>Nitrosomonadales</taxon>
        <taxon>Nitrosomonadaceae</taxon>
        <taxon>Nitrosomonas</taxon>
    </lineage>
</organism>
<dbReference type="Proteomes" id="UP000183287">
    <property type="component" value="Unassembled WGS sequence"/>
</dbReference>
<name>A0A1I4UMD0_9PROT</name>
<sequence length="86" mass="9605">MHQASSESTVLTPVKKQTGQHNLEPQDQWLSTAVARVRQPIEALFAWIEENTGIECASKVRSYNGLMVHVFGKLAAALFFLELFTS</sequence>
<feature type="region of interest" description="Disordered" evidence="1">
    <location>
        <begin position="1"/>
        <end position="25"/>
    </location>
</feature>
<reference evidence="3" key="1">
    <citation type="submission" date="2016-10" db="EMBL/GenBank/DDBJ databases">
        <authorList>
            <person name="Varghese N."/>
            <person name="Submissions S."/>
        </authorList>
    </citation>
    <scope>NUCLEOTIDE SEQUENCE [LARGE SCALE GENOMIC DNA]</scope>
    <source>
        <strain evidence="3">Nm44</strain>
    </source>
</reference>
<evidence type="ECO:0000256" key="1">
    <source>
        <dbReference type="SAM" id="MobiDB-lite"/>
    </source>
</evidence>
<keyword evidence="3" id="KW-1185">Reference proteome</keyword>
<dbReference type="AlphaFoldDB" id="A0A1I4UMD0"/>
<proteinExistence type="predicted"/>
<gene>
    <name evidence="2" type="ORF">SAMN05421863_10679</name>
</gene>
<protein>
    <recommendedName>
        <fullName evidence="4">Transposase DDE domain-containing protein</fullName>
    </recommendedName>
</protein>
<accession>A0A1I4UMD0</accession>
<dbReference type="EMBL" id="FOUB01000067">
    <property type="protein sequence ID" value="SFM90126.1"/>
    <property type="molecule type" value="Genomic_DNA"/>
</dbReference>
<evidence type="ECO:0000313" key="3">
    <source>
        <dbReference type="Proteomes" id="UP000183287"/>
    </source>
</evidence>
<evidence type="ECO:0000313" key="2">
    <source>
        <dbReference type="EMBL" id="SFM90126.1"/>
    </source>
</evidence>